<accession>A0A1L9TN52</accession>
<dbReference type="OrthoDB" id="10431527at2759"/>
<reference evidence="3" key="1">
    <citation type="journal article" date="2017" name="Genome Biol.">
        <title>Comparative genomics reveals high biological diversity and specific adaptations in the industrially and medically important fungal genus Aspergillus.</title>
        <authorList>
            <person name="de Vries R.P."/>
            <person name="Riley R."/>
            <person name="Wiebenga A."/>
            <person name="Aguilar-Osorio G."/>
            <person name="Amillis S."/>
            <person name="Uchima C.A."/>
            <person name="Anderluh G."/>
            <person name="Asadollahi M."/>
            <person name="Askin M."/>
            <person name="Barry K."/>
            <person name="Battaglia E."/>
            <person name="Bayram O."/>
            <person name="Benocci T."/>
            <person name="Braus-Stromeyer S.A."/>
            <person name="Caldana C."/>
            <person name="Canovas D."/>
            <person name="Cerqueira G.C."/>
            <person name="Chen F."/>
            <person name="Chen W."/>
            <person name="Choi C."/>
            <person name="Clum A."/>
            <person name="Dos Santos R.A."/>
            <person name="Damasio A.R."/>
            <person name="Diallinas G."/>
            <person name="Emri T."/>
            <person name="Fekete E."/>
            <person name="Flipphi M."/>
            <person name="Freyberg S."/>
            <person name="Gallo A."/>
            <person name="Gournas C."/>
            <person name="Habgood R."/>
            <person name="Hainaut M."/>
            <person name="Harispe M.L."/>
            <person name="Henrissat B."/>
            <person name="Hilden K.S."/>
            <person name="Hope R."/>
            <person name="Hossain A."/>
            <person name="Karabika E."/>
            <person name="Karaffa L."/>
            <person name="Karanyi Z."/>
            <person name="Krasevec N."/>
            <person name="Kuo A."/>
            <person name="Kusch H."/>
            <person name="LaButti K."/>
            <person name="Lagendijk E.L."/>
            <person name="Lapidus A."/>
            <person name="Levasseur A."/>
            <person name="Lindquist E."/>
            <person name="Lipzen A."/>
            <person name="Logrieco A.F."/>
            <person name="MacCabe A."/>
            <person name="Maekelae M.R."/>
            <person name="Malavazi I."/>
            <person name="Melin P."/>
            <person name="Meyer V."/>
            <person name="Mielnichuk N."/>
            <person name="Miskei M."/>
            <person name="Molnar A.P."/>
            <person name="Mule G."/>
            <person name="Ngan C.Y."/>
            <person name="Orejas M."/>
            <person name="Orosz E."/>
            <person name="Ouedraogo J.P."/>
            <person name="Overkamp K.M."/>
            <person name="Park H.-S."/>
            <person name="Perrone G."/>
            <person name="Piumi F."/>
            <person name="Punt P.J."/>
            <person name="Ram A.F."/>
            <person name="Ramon A."/>
            <person name="Rauscher S."/>
            <person name="Record E."/>
            <person name="Riano-Pachon D.M."/>
            <person name="Robert V."/>
            <person name="Roehrig J."/>
            <person name="Ruller R."/>
            <person name="Salamov A."/>
            <person name="Salih N.S."/>
            <person name="Samson R.A."/>
            <person name="Sandor E."/>
            <person name="Sanguinetti M."/>
            <person name="Schuetze T."/>
            <person name="Sepcic K."/>
            <person name="Shelest E."/>
            <person name="Sherlock G."/>
            <person name="Sophianopoulou V."/>
            <person name="Squina F.M."/>
            <person name="Sun H."/>
            <person name="Susca A."/>
            <person name="Todd R.B."/>
            <person name="Tsang A."/>
            <person name="Unkles S.E."/>
            <person name="van de Wiele N."/>
            <person name="van Rossen-Uffink D."/>
            <person name="Oliveira J.V."/>
            <person name="Vesth T.C."/>
            <person name="Visser J."/>
            <person name="Yu J.-H."/>
            <person name="Zhou M."/>
            <person name="Andersen M.R."/>
            <person name="Archer D.B."/>
            <person name="Baker S.E."/>
            <person name="Benoit I."/>
            <person name="Brakhage A.A."/>
            <person name="Braus G.H."/>
            <person name="Fischer R."/>
            <person name="Frisvad J.C."/>
            <person name="Goldman G.H."/>
            <person name="Houbraken J."/>
            <person name="Oakley B."/>
            <person name="Pocsi I."/>
            <person name="Scazzocchio C."/>
            <person name="Seiboth B."/>
            <person name="vanKuyk P.A."/>
            <person name="Wortman J."/>
            <person name="Dyer P.S."/>
            <person name="Grigoriev I.V."/>
        </authorList>
    </citation>
    <scope>NUCLEOTIDE SEQUENCE [LARGE SCALE GENOMIC DNA]</scope>
    <source>
        <strain evidence="3">CBS 593.65</strain>
    </source>
</reference>
<evidence type="ECO:0000313" key="3">
    <source>
        <dbReference type="Proteomes" id="UP000184356"/>
    </source>
</evidence>
<evidence type="ECO:0000256" key="1">
    <source>
        <dbReference type="SAM" id="SignalP"/>
    </source>
</evidence>
<sequence>MGALQKASRFGVRTILILFCRLCIQPRNSTPERQRPNRPESTGAWLEKRNVRSFEDAPRHDWLLFKLQGGLSSMWVFTRSTHQDYIPPASVLCRCHCAWSRNLGPNETGNKDIRSLPLCPKRTDKIAGRIEEELRDGPPMHHSWSHGIKHKMADYFGCREKVHRSAGQEGQRTGMTLGI</sequence>
<dbReference type="GeneID" id="63766964"/>
<evidence type="ECO:0000313" key="2">
    <source>
        <dbReference type="EMBL" id="OJJ60866.1"/>
    </source>
</evidence>
<feature type="signal peptide" evidence="1">
    <location>
        <begin position="1"/>
        <end position="29"/>
    </location>
</feature>
<feature type="chain" id="PRO_5012657076" evidence="1">
    <location>
        <begin position="30"/>
        <end position="179"/>
    </location>
</feature>
<protein>
    <submittedName>
        <fullName evidence="2">Uncharacterized protein</fullName>
    </submittedName>
</protein>
<proteinExistence type="predicted"/>
<gene>
    <name evidence="2" type="ORF">ASPSYDRAFT_774199</name>
</gene>
<dbReference type="VEuPathDB" id="FungiDB:ASPSYDRAFT_774199"/>
<name>A0A1L9TN52_9EURO</name>
<keyword evidence="1" id="KW-0732">Signal</keyword>
<keyword evidence="3" id="KW-1185">Reference proteome</keyword>
<dbReference type="Proteomes" id="UP000184356">
    <property type="component" value="Unassembled WGS sequence"/>
</dbReference>
<dbReference type="RefSeq" id="XP_040704672.1">
    <property type="nucleotide sequence ID" value="XM_040850891.1"/>
</dbReference>
<organism evidence="2 3">
    <name type="scientific">Aspergillus sydowii CBS 593.65</name>
    <dbReference type="NCBI Taxonomy" id="1036612"/>
    <lineage>
        <taxon>Eukaryota</taxon>
        <taxon>Fungi</taxon>
        <taxon>Dikarya</taxon>
        <taxon>Ascomycota</taxon>
        <taxon>Pezizomycotina</taxon>
        <taxon>Eurotiomycetes</taxon>
        <taxon>Eurotiomycetidae</taxon>
        <taxon>Eurotiales</taxon>
        <taxon>Aspergillaceae</taxon>
        <taxon>Aspergillus</taxon>
        <taxon>Aspergillus subgen. Nidulantes</taxon>
    </lineage>
</organism>
<dbReference type="EMBL" id="KV878584">
    <property type="protein sequence ID" value="OJJ60866.1"/>
    <property type="molecule type" value="Genomic_DNA"/>
</dbReference>
<dbReference type="AlphaFoldDB" id="A0A1L9TN52"/>